<dbReference type="CDD" id="cd17346">
    <property type="entry name" value="MFS_DtpA_like"/>
    <property type="match status" value="1"/>
</dbReference>
<dbReference type="GO" id="GO:0005886">
    <property type="term" value="C:plasma membrane"/>
    <property type="evidence" value="ECO:0007669"/>
    <property type="project" value="UniProtKB-SubCell"/>
</dbReference>
<evidence type="ECO:0000259" key="11">
    <source>
        <dbReference type="PROSITE" id="PS50850"/>
    </source>
</evidence>
<proteinExistence type="inferred from homology"/>
<feature type="transmembrane region" description="Helical" evidence="10">
    <location>
        <begin position="231"/>
        <end position="254"/>
    </location>
</feature>
<dbReference type="NCBIfam" id="TIGR00924">
    <property type="entry name" value="yjdL_sub1_fam"/>
    <property type="match status" value="1"/>
</dbReference>
<dbReference type="RefSeq" id="WP_126533096.1">
    <property type="nucleotide sequence ID" value="NZ_LR134493.1"/>
</dbReference>
<evidence type="ECO:0000256" key="3">
    <source>
        <dbReference type="ARBA" id="ARBA00022475"/>
    </source>
</evidence>
<dbReference type="PROSITE" id="PS01022">
    <property type="entry name" value="PTR2_1"/>
    <property type="match status" value="1"/>
</dbReference>
<keyword evidence="7 10" id="KW-1133">Transmembrane helix</keyword>
<evidence type="ECO:0000256" key="6">
    <source>
        <dbReference type="ARBA" id="ARBA00022927"/>
    </source>
</evidence>
<feature type="transmembrane region" description="Helical" evidence="10">
    <location>
        <begin position="476"/>
        <end position="496"/>
    </location>
</feature>
<dbReference type="GO" id="GO:1904680">
    <property type="term" value="F:peptide transmembrane transporter activity"/>
    <property type="evidence" value="ECO:0007669"/>
    <property type="project" value="InterPro"/>
</dbReference>
<name>A0A448SVC0_SERRU</name>
<feature type="transmembrane region" description="Helical" evidence="10">
    <location>
        <begin position="156"/>
        <end position="177"/>
    </location>
</feature>
<keyword evidence="8 10" id="KW-0472">Membrane</keyword>
<dbReference type="InterPro" id="IPR020846">
    <property type="entry name" value="MFS_dom"/>
</dbReference>
<dbReference type="GO" id="GO:0006857">
    <property type="term" value="P:oligopeptide transport"/>
    <property type="evidence" value="ECO:0007669"/>
    <property type="project" value="InterPro"/>
</dbReference>
<feature type="transmembrane region" description="Helical" evidence="10">
    <location>
        <begin position="338"/>
        <end position="363"/>
    </location>
</feature>
<evidence type="ECO:0000256" key="8">
    <source>
        <dbReference type="ARBA" id="ARBA00023136"/>
    </source>
</evidence>
<evidence type="ECO:0000256" key="9">
    <source>
        <dbReference type="RuleBase" id="RU003755"/>
    </source>
</evidence>
<evidence type="ECO:0000313" key="12">
    <source>
        <dbReference type="EMBL" id="VEI71696.1"/>
    </source>
</evidence>
<evidence type="ECO:0000256" key="5">
    <source>
        <dbReference type="ARBA" id="ARBA00022856"/>
    </source>
</evidence>
<dbReference type="PANTHER" id="PTHR23517:SF15">
    <property type="entry name" value="PROTON-DEPENDENT OLIGOPEPTIDE FAMILY TRANSPORT PROTEIN"/>
    <property type="match status" value="1"/>
</dbReference>
<evidence type="ECO:0000256" key="1">
    <source>
        <dbReference type="ARBA" id="ARBA00004651"/>
    </source>
</evidence>
<dbReference type="Gene3D" id="1.20.1250.20">
    <property type="entry name" value="MFS general substrate transporter like domains"/>
    <property type="match status" value="1"/>
</dbReference>
<dbReference type="GO" id="GO:0015031">
    <property type="term" value="P:protein transport"/>
    <property type="evidence" value="ECO:0007669"/>
    <property type="project" value="UniProtKB-KW"/>
</dbReference>
<keyword evidence="5" id="KW-0571">Peptide transport</keyword>
<feature type="transmembrane region" description="Helical" evidence="10">
    <location>
        <begin position="118"/>
        <end position="144"/>
    </location>
</feature>
<dbReference type="PANTHER" id="PTHR23517">
    <property type="entry name" value="RESISTANCE PROTEIN MDTM, PUTATIVE-RELATED-RELATED"/>
    <property type="match status" value="1"/>
</dbReference>
<dbReference type="InterPro" id="IPR005279">
    <property type="entry name" value="Dipep/tripep_permease"/>
</dbReference>
<dbReference type="EMBL" id="LR134493">
    <property type="protein sequence ID" value="VEI71696.1"/>
    <property type="molecule type" value="Genomic_DNA"/>
</dbReference>
<dbReference type="InterPro" id="IPR050171">
    <property type="entry name" value="MFS_Transporters"/>
</dbReference>
<evidence type="ECO:0000256" key="4">
    <source>
        <dbReference type="ARBA" id="ARBA00022692"/>
    </source>
</evidence>
<feature type="transmembrane region" description="Helical" evidence="10">
    <location>
        <begin position="409"/>
        <end position="434"/>
    </location>
</feature>
<comment type="subcellular location">
    <subcellularLocation>
        <location evidence="1">Cell membrane</location>
        <topology evidence="1">Multi-pass membrane protein</topology>
    </subcellularLocation>
    <subcellularLocation>
        <location evidence="9">Membrane</location>
        <topology evidence="9">Multi-pass membrane protein</topology>
    </subcellularLocation>
</comment>
<protein>
    <submittedName>
        <fullName evidence="12">Di-/tripeptide transporter</fullName>
    </submittedName>
</protein>
<reference evidence="12 13" key="1">
    <citation type="submission" date="2018-12" db="EMBL/GenBank/DDBJ databases">
        <authorList>
            <consortium name="Pathogen Informatics"/>
        </authorList>
    </citation>
    <scope>NUCLEOTIDE SEQUENCE [LARGE SCALE GENOMIC DNA]</scope>
    <source>
        <strain evidence="12 13">NCTC10036</strain>
    </source>
</reference>
<dbReference type="PROSITE" id="PS01023">
    <property type="entry name" value="PTR2_2"/>
    <property type="match status" value="1"/>
</dbReference>
<dbReference type="Pfam" id="PF00854">
    <property type="entry name" value="PTR2"/>
    <property type="match status" value="1"/>
</dbReference>
<feature type="transmembrane region" description="Helical" evidence="10">
    <location>
        <begin position="32"/>
        <end position="50"/>
    </location>
</feature>
<evidence type="ECO:0000256" key="10">
    <source>
        <dbReference type="SAM" id="Phobius"/>
    </source>
</evidence>
<evidence type="ECO:0000313" key="13">
    <source>
        <dbReference type="Proteomes" id="UP000281904"/>
    </source>
</evidence>
<keyword evidence="2 9" id="KW-0813">Transport</keyword>
<dbReference type="InterPro" id="IPR000109">
    <property type="entry name" value="POT_fam"/>
</dbReference>
<feature type="transmembrane region" description="Helical" evidence="10">
    <location>
        <begin position="446"/>
        <end position="464"/>
    </location>
</feature>
<evidence type="ECO:0000256" key="7">
    <source>
        <dbReference type="ARBA" id="ARBA00022989"/>
    </source>
</evidence>
<comment type="similarity">
    <text evidence="9">Belongs to the major facilitator superfamily. Proton-dependent oligopeptide transporter (POT/PTR) (TC 2.A.17) family.</text>
</comment>
<keyword evidence="4 9" id="KW-0812">Transmembrane</keyword>
<dbReference type="PROSITE" id="PS50850">
    <property type="entry name" value="MFS"/>
    <property type="match status" value="1"/>
</dbReference>
<feature type="transmembrane region" description="Helical" evidence="10">
    <location>
        <begin position="375"/>
        <end position="397"/>
    </location>
</feature>
<keyword evidence="6" id="KW-0653">Protein transport</keyword>
<dbReference type="InterPro" id="IPR018456">
    <property type="entry name" value="PTR2_symporter_CS"/>
</dbReference>
<dbReference type="SUPFAM" id="SSF103473">
    <property type="entry name" value="MFS general substrate transporter"/>
    <property type="match status" value="1"/>
</dbReference>
<keyword evidence="3" id="KW-1003">Cell membrane</keyword>
<sequence length="519" mass="56334">MQSSSNNQESRTFFGHPYPLGSLFFTEMWERFSFYGIRPLLILFMAATVYEGGMGLARENASAIVGIFAGSMYLAALPGGWLADHWLGQRKAVWYGSILIALGHLSIALSAIMGNPLFFIGLMLIVLGSGLFKTCISVMVGTLYKKGDTRRDGGFSLFYMGINMGSFIAPLISGWLIKSHGWHWGFGIGGIGMLVALLIFRIFAVPSMKRYDKEVGLDSTWNSPVVKKNGVGAWLGAIALVIVALTVLIANGTIVINPVAVASMLVYVIAASVTLYFIYLFAFAGLNRKERARLLVCFILLISAAFFWSAFEQKPTSFNLFANDYTNRMIGGFEIPAVWFQSVNALFIILLAPVFSWLWPALARKQVQLSSITKFVIGILFAAAGFGLMMMAAQHVLNNDGAGVSPLWLVASILMLTLGELCLSPIGLATMTLLAPERMRGQMMGLWFCASALGNLAAGLIGGHVKADQLDSLPELFARCSIALLICAAVLALLIVPIRRMLANTKTQTNTEQTPATSV</sequence>
<feature type="transmembrane region" description="Helical" evidence="10">
    <location>
        <begin position="92"/>
        <end position="112"/>
    </location>
</feature>
<dbReference type="AlphaFoldDB" id="A0A448SVC0"/>
<evidence type="ECO:0000256" key="2">
    <source>
        <dbReference type="ARBA" id="ARBA00022448"/>
    </source>
</evidence>
<feature type="transmembrane region" description="Helical" evidence="10">
    <location>
        <begin position="260"/>
        <end position="282"/>
    </location>
</feature>
<feature type="transmembrane region" description="Helical" evidence="10">
    <location>
        <begin position="294"/>
        <end position="311"/>
    </location>
</feature>
<feature type="domain" description="Major facilitator superfamily (MFS) profile" evidence="11">
    <location>
        <begin position="19"/>
        <end position="506"/>
    </location>
</feature>
<accession>A0A448SVC0</accession>
<dbReference type="Proteomes" id="UP000281904">
    <property type="component" value="Chromosome"/>
</dbReference>
<feature type="transmembrane region" description="Helical" evidence="10">
    <location>
        <begin position="62"/>
        <end position="83"/>
    </location>
</feature>
<organism evidence="12 13">
    <name type="scientific">Serratia rubidaea</name>
    <name type="common">Serratia marinorubra</name>
    <dbReference type="NCBI Taxonomy" id="61652"/>
    <lineage>
        <taxon>Bacteria</taxon>
        <taxon>Pseudomonadati</taxon>
        <taxon>Pseudomonadota</taxon>
        <taxon>Gammaproteobacteria</taxon>
        <taxon>Enterobacterales</taxon>
        <taxon>Yersiniaceae</taxon>
        <taxon>Serratia</taxon>
    </lineage>
</organism>
<feature type="transmembrane region" description="Helical" evidence="10">
    <location>
        <begin position="183"/>
        <end position="204"/>
    </location>
</feature>
<gene>
    <name evidence="12" type="primary">dtpT</name>
    <name evidence="12" type="ORF">NCTC10036_04440</name>
</gene>
<dbReference type="InterPro" id="IPR036259">
    <property type="entry name" value="MFS_trans_sf"/>
</dbReference>